<feature type="signal peptide" evidence="1">
    <location>
        <begin position="1"/>
        <end position="19"/>
    </location>
</feature>
<dbReference type="Proteomes" id="UP000515129">
    <property type="component" value="Chromosome 8"/>
</dbReference>
<proteinExistence type="predicted"/>
<sequence>MHVLRIVKLIWRSIKLVLIICILQRKQFCTTSSDNQPMTEVVAGTSYIFTVKIDITYCKKGGVKTMCATPKDPSAAKAIQCDITVLSQPWLKSLKVTKNTCM</sequence>
<dbReference type="InterPro" id="IPR000010">
    <property type="entry name" value="Cystatin_dom"/>
</dbReference>
<feature type="chain" id="PRO_5028356612" evidence="1">
    <location>
        <begin position="20"/>
        <end position="102"/>
    </location>
</feature>
<dbReference type="GO" id="GO:0004869">
    <property type="term" value="F:cysteine-type endopeptidase inhibitor activity"/>
    <property type="evidence" value="ECO:0007669"/>
    <property type="project" value="InterPro"/>
</dbReference>
<dbReference type="GeneID" id="113108008"/>
<accession>A0A6P6Q353</accession>
<name>A0A6P6Q353_CARAU</name>
<evidence type="ECO:0000313" key="3">
    <source>
        <dbReference type="RefSeq" id="XP_026126645.1"/>
    </source>
</evidence>
<reference evidence="3" key="1">
    <citation type="submission" date="2025-08" db="UniProtKB">
        <authorList>
            <consortium name="RefSeq"/>
        </authorList>
    </citation>
    <scope>IDENTIFICATION</scope>
    <source>
        <strain evidence="3">Wakin</strain>
        <tissue evidence="3">Muscle</tissue>
    </source>
</reference>
<dbReference type="CDD" id="cd00042">
    <property type="entry name" value="CY"/>
    <property type="match status" value="1"/>
</dbReference>
<keyword evidence="1" id="KW-0732">Signal</keyword>
<dbReference type="SUPFAM" id="SSF54403">
    <property type="entry name" value="Cystatin/monellin"/>
    <property type="match status" value="1"/>
</dbReference>
<dbReference type="KEGG" id="caua:113108008"/>
<gene>
    <name evidence="3" type="primary">LOC113108008</name>
</gene>
<evidence type="ECO:0000256" key="1">
    <source>
        <dbReference type="SAM" id="SignalP"/>
    </source>
</evidence>
<dbReference type="OrthoDB" id="8415845at2759"/>
<organism evidence="2 3">
    <name type="scientific">Carassius auratus</name>
    <name type="common">Goldfish</name>
    <dbReference type="NCBI Taxonomy" id="7957"/>
    <lineage>
        <taxon>Eukaryota</taxon>
        <taxon>Metazoa</taxon>
        <taxon>Chordata</taxon>
        <taxon>Craniata</taxon>
        <taxon>Vertebrata</taxon>
        <taxon>Euteleostomi</taxon>
        <taxon>Actinopterygii</taxon>
        <taxon>Neopterygii</taxon>
        <taxon>Teleostei</taxon>
        <taxon>Ostariophysi</taxon>
        <taxon>Cypriniformes</taxon>
        <taxon>Cyprinidae</taxon>
        <taxon>Cyprininae</taxon>
        <taxon>Carassius</taxon>
    </lineage>
</organism>
<dbReference type="InterPro" id="IPR046350">
    <property type="entry name" value="Cystatin_sf"/>
</dbReference>
<keyword evidence="2" id="KW-1185">Reference proteome</keyword>
<dbReference type="RefSeq" id="XP_026126645.1">
    <property type="nucleotide sequence ID" value="XM_026270860.1"/>
</dbReference>
<evidence type="ECO:0000313" key="2">
    <source>
        <dbReference type="Proteomes" id="UP000515129"/>
    </source>
</evidence>
<protein>
    <submittedName>
        <fullName evidence="3">Cystatin</fullName>
    </submittedName>
</protein>
<dbReference type="AlphaFoldDB" id="A0A6P6Q353"/>
<dbReference type="Gene3D" id="3.10.450.10">
    <property type="match status" value="1"/>
</dbReference>